<dbReference type="PANTHER" id="PTHR22916">
    <property type="entry name" value="GLYCOSYLTRANSFERASE"/>
    <property type="match status" value="1"/>
</dbReference>
<dbReference type="GO" id="GO:0016758">
    <property type="term" value="F:hexosyltransferase activity"/>
    <property type="evidence" value="ECO:0007669"/>
    <property type="project" value="UniProtKB-ARBA"/>
</dbReference>
<dbReference type="GO" id="GO:0047355">
    <property type="term" value="F:CDP-glycerol glycerophosphotransferase activity"/>
    <property type="evidence" value="ECO:0007669"/>
    <property type="project" value="InterPro"/>
</dbReference>
<dbReference type="Proteomes" id="UP000321773">
    <property type="component" value="Unassembled WGS sequence"/>
</dbReference>
<dbReference type="Gene3D" id="3.90.550.10">
    <property type="entry name" value="Spore Coat Polysaccharide Biosynthesis Protein SpsA, Chain A"/>
    <property type="match status" value="1"/>
</dbReference>
<sequence>MLNTNAIEYMKDYFYKEHNKKEILFSIVIPIYNVENYLRETIESVLKQSLVFEKHIELILVNDGSPDDSERICLEYVSKFPNNIKYFKKENGGVSSARNFGMEKANGRFINFLDSDDMLEIDTLEKVADFFSKYTSEVDLVCLPIHYFEGRQGPHMLNDKFEKSGVIDVNQTPEFIQLHVSSTFIKKETALKYRFDKRLKYGEDAKYVTSIILEKERYGVLNDVHYNYRIRKSDTSAIQNSKNTKAWYTESLDYFSKELVDLSLRIKGEVIPYVQRLLMYDLQWKLRVKEIPSEVLNEQERIEFVSKFKNILSYIDDSFIQSSKYINYDLKLFAHYLKYAGGKGVFNKFVYNDNIKVFYKDKLYMDMRSQKVYLNFVDFENDKINIEGLFLGGFEDKEAKILVKLNSLIFESEYVSRPKSNLKVWGEVIKKNRGFKVSIPLKQIKNKSSITFWIKQDDVEVQLNYYLTSSNHFAKRVPSYYAEDGWIVYPGKYNLVIIQSNLKKRLRKELGMIKRMLKIRKKKKGAKKAILVRLLYFVLKTIYKKPIYLYMDRIDKADDNAEVLYKYASKHDKTVNHKFILDKRSEDYERMKEHGDVIPFGSYKHKLNLLLSDKFISSHADEILLNPFRSMKMFYKDLITYDFVFLQHGVIQNDLSDWLYKYQKNIKLFTTTSRKEYESILASDYGYSDKEVKLLGLPRHDRLHTKSDKVILVMPTWRKKLSSQLNDNFIREYNPNFKQSEYFKHYNSLLNSQLLIQSLLKFKYKIKFVIHPALKEQIRDFDDNECVELINPDDISYADLFNSSKHLITDYSSVAFDFAYTRKSISYFQFDQTEFFKDHFSAGYFKYETMGLGPVIKNNDELIHYLVNMMQKDFILEEPYLSRVNEFFEFNDQNNCKRNYEAIKNM</sequence>
<dbReference type="GO" id="GO:0016020">
    <property type="term" value="C:membrane"/>
    <property type="evidence" value="ECO:0007669"/>
    <property type="project" value="InterPro"/>
</dbReference>
<dbReference type="Gene3D" id="3.40.50.12580">
    <property type="match status" value="1"/>
</dbReference>
<protein>
    <submittedName>
        <fullName evidence="4">CDP-glycerol glycerophosphotransferase, TagB/SpsB family</fullName>
    </submittedName>
    <submittedName>
        <fullName evidence="3">Minor teichoic acid biosynthesis protein GgaB</fullName>
    </submittedName>
</protein>
<comment type="similarity">
    <text evidence="1">Belongs to the glycosyltransferase 2 family.</text>
</comment>
<evidence type="ECO:0000313" key="3">
    <source>
        <dbReference type="EMBL" id="GEM05265.1"/>
    </source>
</evidence>
<dbReference type="CDD" id="cd00761">
    <property type="entry name" value="Glyco_tranf_GTA_type"/>
    <property type="match status" value="1"/>
</dbReference>
<name>A0A1I6UJA6_9BACI</name>
<dbReference type="InterPro" id="IPR007554">
    <property type="entry name" value="Glycerophosphate_synth"/>
</dbReference>
<proteinExistence type="inferred from homology"/>
<evidence type="ECO:0000259" key="2">
    <source>
        <dbReference type="Pfam" id="PF00535"/>
    </source>
</evidence>
<feature type="domain" description="Glycosyltransferase 2-like" evidence="2">
    <location>
        <begin position="26"/>
        <end position="158"/>
    </location>
</feature>
<evidence type="ECO:0000313" key="4">
    <source>
        <dbReference type="EMBL" id="SFT01532.1"/>
    </source>
</evidence>
<dbReference type="InterPro" id="IPR043148">
    <property type="entry name" value="TagF_C"/>
</dbReference>
<reference evidence="3 6" key="2">
    <citation type="submission" date="2019-07" db="EMBL/GenBank/DDBJ databases">
        <title>Whole genome shotgun sequence of Halolactibacillus miurensis NBRC 100873.</title>
        <authorList>
            <person name="Hosoyama A."/>
            <person name="Uohara A."/>
            <person name="Ohji S."/>
            <person name="Ichikawa N."/>
        </authorList>
    </citation>
    <scope>NUCLEOTIDE SEQUENCE [LARGE SCALE GENOMIC DNA]</scope>
    <source>
        <strain evidence="3 6">NBRC 100873</strain>
    </source>
</reference>
<dbReference type="SUPFAM" id="SSF53448">
    <property type="entry name" value="Nucleotide-diphospho-sugar transferases"/>
    <property type="match status" value="1"/>
</dbReference>
<dbReference type="InterPro" id="IPR001173">
    <property type="entry name" value="Glyco_trans_2-like"/>
</dbReference>
<dbReference type="RefSeq" id="WP_089855325.1">
    <property type="nucleotide sequence ID" value="NZ_BJWJ01000028.1"/>
</dbReference>
<dbReference type="AlphaFoldDB" id="A0A1I6UJA6"/>
<dbReference type="Pfam" id="PF04464">
    <property type="entry name" value="Glyphos_transf"/>
    <property type="match status" value="1"/>
</dbReference>
<evidence type="ECO:0000313" key="6">
    <source>
        <dbReference type="Proteomes" id="UP000321773"/>
    </source>
</evidence>
<dbReference type="Proteomes" id="UP000199139">
    <property type="component" value="Unassembled WGS sequence"/>
</dbReference>
<keyword evidence="4" id="KW-0808">Transferase</keyword>
<dbReference type="STRING" id="306541.SAMN05421668_12735"/>
<dbReference type="InterPro" id="IPR029044">
    <property type="entry name" value="Nucleotide-diphossugar_trans"/>
</dbReference>
<dbReference type="EMBL" id="FPAI01000027">
    <property type="protein sequence ID" value="SFT01532.1"/>
    <property type="molecule type" value="Genomic_DNA"/>
</dbReference>
<dbReference type="Pfam" id="PF00535">
    <property type="entry name" value="Glycos_transf_2"/>
    <property type="match status" value="1"/>
</dbReference>
<organism evidence="4 5">
    <name type="scientific">Halolactibacillus miurensis</name>
    <dbReference type="NCBI Taxonomy" id="306541"/>
    <lineage>
        <taxon>Bacteria</taxon>
        <taxon>Bacillati</taxon>
        <taxon>Bacillota</taxon>
        <taxon>Bacilli</taxon>
        <taxon>Bacillales</taxon>
        <taxon>Bacillaceae</taxon>
        <taxon>Halolactibacillus</taxon>
    </lineage>
</organism>
<dbReference type="OrthoDB" id="396512at2"/>
<evidence type="ECO:0000256" key="1">
    <source>
        <dbReference type="ARBA" id="ARBA00006739"/>
    </source>
</evidence>
<keyword evidence="6" id="KW-1185">Reference proteome</keyword>
<accession>A0A1I6UJA6</accession>
<reference evidence="4 5" key="1">
    <citation type="submission" date="2016-10" db="EMBL/GenBank/DDBJ databases">
        <authorList>
            <person name="de Groot N.N."/>
        </authorList>
    </citation>
    <scope>NUCLEOTIDE SEQUENCE [LARGE SCALE GENOMIC DNA]</scope>
    <source>
        <strain evidence="4 5">DSM 17074</strain>
    </source>
</reference>
<dbReference type="PANTHER" id="PTHR22916:SF3">
    <property type="entry name" value="UDP-GLCNAC:BETAGAL BETA-1,3-N-ACETYLGLUCOSAMINYLTRANSFERASE-LIKE PROTEIN 1"/>
    <property type="match status" value="1"/>
</dbReference>
<dbReference type="EMBL" id="BJWJ01000028">
    <property type="protein sequence ID" value="GEM05265.1"/>
    <property type="molecule type" value="Genomic_DNA"/>
</dbReference>
<evidence type="ECO:0000313" key="5">
    <source>
        <dbReference type="Proteomes" id="UP000199139"/>
    </source>
</evidence>
<gene>
    <name evidence="3" type="primary">ggaB</name>
    <name evidence="3" type="ORF">HMI01_22530</name>
    <name evidence="4" type="ORF">SAMN05421668_12735</name>
</gene>